<keyword evidence="2" id="KW-1185">Reference proteome</keyword>
<accession>A0A151J7H4</accession>
<name>A0A151J7H4_9HYME</name>
<proteinExistence type="predicted"/>
<protein>
    <submittedName>
        <fullName evidence="1">Uncharacterized protein</fullName>
    </submittedName>
</protein>
<evidence type="ECO:0000313" key="2">
    <source>
        <dbReference type="Proteomes" id="UP000078492"/>
    </source>
</evidence>
<dbReference type="Proteomes" id="UP000078492">
    <property type="component" value="Unassembled WGS sequence"/>
</dbReference>
<dbReference type="AlphaFoldDB" id="A0A151J7H4"/>
<sequence length="120" mass="14229">MHFFKLIKFRISIKVLPCMICYLFAHLHLHLHYHYIHSHVAGKQDRICMYAKSKPLYIANCNKLYVIQTTSPVPRTELVPATRPLSENWSSAIIYRTFGNLFNKHTTRSHIPLFFFFFLS</sequence>
<organism evidence="1 2">
    <name type="scientific">Trachymyrmex cornetzi</name>
    <dbReference type="NCBI Taxonomy" id="471704"/>
    <lineage>
        <taxon>Eukaryota</taxon>
        <taxon>Metazoa</taxon>
        <taxon>Ecdysozoa</taxon>
        <taxon>Arthropoda</taxon>
        <taxon>Hexapoda</taxon>
        <taxon>Insecta</taxon>
        <taxon>Pterygota</taxon>
        <taxon>Neoptera</taxon>
        <taxon>Endopterygota</taxon>
        <taxon>Hymenoptera</taxon>
        <taxon>Apocrita</taxon>
        <taxon>Aculeata</taxon>
        <taxon>Formicoidea</taxon>
        <taxon>Formicidae</taxon>
        <taxon>Myrmicinae</taxon>
        <taxon>Trachymyrmex</taxon>
    </lineage>
</organism>
<reference evidence="1 2" key="1">
    <citation type="submission" date="2015-09" db="EMBL/GenBank/DDBJ databases">
        <title>Trachymyrmex cornetzi WGS genome.</title>
        <authorList>
            <person name="Nygaard S."/>
            <person name="Hu H."/>
            <person name="Boomsma J."/>
            <person name="Zhang G."/>
        </authorList>
    </citation>
    <scope>NUCLEOTIDE SEQUENCE [LARGE SCALE GENOMIC DNA]</scope>
    <source>
        <strain evidence="1">Tcor2-1</strain>
        <tissue evidence="1">Whole body</tissue>
    </source>
</reference>
<dbReference type="EMBL" id="KQ979695">
    <property type="protein sequence ID" value="KYN19720.1"/>
    <property type="molecule type" value="Genomic_DNA"/>
</dbReference>
<evidence type="ECO:0000313" key="1">
    <source>
        <dbReference type="EMBL" id="KYN19720.1"/>
    </source>
</evidence>
<gene>
    <name evidence="1" type="ORF">ALC57_07947</name>
</gene>